<evidence type="ECO:0000313" key="2">
    <source>
        <dbReference type="Proteomes" id="UP000004471"/>
    </source>
</evidence>
<protein>
    <submittedName>
        <fullName evidence="1">Uncharacterized protein</fullName>
    </submittedName>
</protein>
<accession>F3FHK3</accession>
<dbReference type="Proteomes" id="UP000004471">
    <property type="component" value="Unassembled WGS sequence"/>
</dbReference>
<gene>
    <name evidence="1" type="ORF">PSYJA_12205</name>
</gene>
<reference evidence="1 2" key="1">
    <citation type="journal article" date="2011" name="PLoS Pathog.">
        <title>Dynamic evolution of pathogenicity revealed by sequencing and comparative genomics of 19 Pseudomonas syringae isolates.</title>
        <authorList>
            <person name="Baltrus D.A."/>
            <person name="Nishimura M.T."/>
            <person name="Romanchuk A."/>
            <person name="Chang J.H."/>
            <person name="Mukhtar M.S."/>
            <person name="Cherkis K."/>
            <person name="Roach J."/>
            <person name="Grant S.R."/>
            <person name="Jones C.D."/>
            <person name="Dangl J.L."/>
        </authorList>
    </citation>
    <scope>NUCLEOTIDE SEQUENCE [LARGE SCALE GENOMIC DNA]</scope>
    <source>
        <strain evidence="2">M301072PT</strain>
    </source>
</reference>
<evidence type="ECO:0000313" key="1">
    <source>
        <dbReference type="EMBL" id="EGH29689.1"/>
    </source>
</evidence>
<organism evidence="1 2">
    <name type="scientific">Pseudomonas syringae pv. japonica str. M301072</name>
    <dbReference type="NCBI Taxonomy" id="629262"/>
    <lineage>
        <taxon>Bacteria</taxon>
        <taxon>Pseudomonadati</taxon>
        <taxon>Pseudomonadota</taxon>
        <taxon>Gammaproteobacteria</taxon>
        <taxon>Pseudomonadales</taxon>
        <taxon>Pseudomonadaceae</taxon>
        <taxon>Pseudomonas</taxon>
        <taxon>Pseudomonas syringae</taxon>
    </lineage>
</organism>
<dbReference type="HOGENOM" id="CLU_2882601_0_0_6"/>
<dbReference type="EMBL" id="AEAH01000572">
    <property type="protein sequence ID" value="EGH29689.1"/>
    <property type="molecule type" value="Genomic_DNA"/>
</dbReference>
<sequence>MHLAVQEKMAFSTAAINDMFLLSQDAHIAGWNPSSLCAVPGLTFIFGAPALARHCCVQKVYIP</sequence>
<name>F3FHK3_PSESX</name>
<dbReference type="AlphaFoldDB" id="F3FHK3"/>
<comment type="caution">
    <text evidence="1">The sequence shown here is derived from an EMBL/GenBank/DDBJ whole genome shotgun (WGS) entry which is preliminary data.</text>
</comment>
<proteinExistence type="predicted"/>